<organism evidence="1 2">
    <name type="scientific">Pseudomonas syringae pv. actinidiae</name>
    <dbReference type="NCBI Taxonomy" id="103796"/>
    <lineage>
        <taxon>Bacteria</taxon>
        <taxon>Pseudomonadati</taxon>
        <taxon>Pseudomonadota</taxon>
        <taxon>Gammaproteobacteria</taxon>
        <taxon>Pseudomonadales</taxon>
        <taxon>Pseudomonadaceae</taxon>
        <taxon>Pseudomonas</taxon>
        <taxon>Pseudomonas syringae</taxon>
    </lineage>
</organism>
<gene>
    <name evidence="1" type="ORF">KPSA1_01969</name>
</gene>
<name>A0A2V0Q6Y9_PSESF</name>
<proteinExistence type="predicted"/>
<dbReference type="Proteomes" id="UP000247480">
    <property type="component" value="Unassembled WGS sequence"/>
</dbReference>
<protein>
    <submittedName>
        <fullName evidence="1">Methyl-accepting chemotaxis protein</fullName>
    </submittedName>
</protein>
<dbReference type="AlphaFoldDB" id="A0A2V0Q6Y9"/>
<accession>A0A2V0Q6Y9</accession>
<evidence type="ECO:0000313" key="2">
    <source>
        <dbReference type="Proteomes" id="UP000247480"/>
    </source>
</evidence>
<evidence type="ECO:0000313" key="1">
    <source>
        <dbReference type="EMBL" id="GBH08593.1"/>
    </source>
</evidence>
<dbReference type="EMBL" id="BGJZ01000095">
    <property type="protein sequence ID" value="GBH08593.1"/>
    <property type="molecule type" value="Genomic_DNA"/>
</dbReference>
<sequence>MRQIRNSVRLFDKALQSAQIVDQREQHYAHHQTDTDLCPPTLNLFRKGTTTRPLDQIKQQMPPVQDRNGQQIQNTQAYAQIGEEIQKISKA</sequence>
<comment type="caution">
    <text evidence="1">The sequence shown here is derived from an EMBL/GenBank/DDBJ whole genome shotgun (WGS) entry which is preliminary data.</text>
</comment>
<reference evidence="1 2" key="1">
    <citation type="submission" date="2018-04" db="EMBL/GenBank/DDBJ databases">
        <title>Draft genome sequence of Pseudomonas syringae pv. actinidiae biovar 1 strains isolated from kiwifruit in Kagawa prefecture.</title>
        <authorList>
            <person name="Tabuchi M."/>
            <person name="Saito M."/>
            <person name="Fujiwara S."/>
            <person name="Sasa N."/>
            <person name="Akimitsu K."/>
            <person name="Gomi K."/>
            <person name="Konishi-Sugita S."/>
            <person name="Hamano K."/>
            <person name="Kataoka I."/>
        </authorList>
    </citation>
    <scope>NUCLEOTIDE SEQUENCE [LARGE SCALE GENOMIC DNA]</scope>
    <source>
        <strain evidence="1 2">MAFF212206</strain>
    </source>
</reference>